<dbReference type="EMBL" id="JBHSBC010000004">
    <property type="protein sequence ID" value="MFC3979715.1"/>
    <property type="molecule type" value="Genomic_DNA"/>
</dbReference>
<dbReference type="PROSITE" id="PS50075">
    <property type="entry name" value="CARRIER"/>
    <property type="match status" value="1"/>
</dbReference>
<dbReference type="PROSITE" id="PS00012">
    <property type="entry name" value="PHOSPHOPANTETHEINE"/>
    <property type="match status" value="1"/>
</dbReference>
<protein>
    <submittedName>
        <fullName evidence="4">Acyl carrier protein</fullName>
    </submittedName>
</protein>
<evidence type="ECO:0000256" key="1">
    <source>
        <dbReference type="ARBA" id="ARBA00022450"/>
    </source>
</evidence>
<dbReference type="InterPro" id="IPR036736">
    <property type="entry name" value="ACP-like_sf"/>
</dbReference>
<evidence type="ECO:0000256" key="2">
    <source>
        <dbReference type="ARBA" id="ARBA00022553"/>
    </source>
</evidence>
<accession>A0ABV8EWD1</accession>
<comment type="caution">
    <text evidence="4">The sequence shown here is derived from an EMBL/GenBank/DDBJ whole genome shotgun (WGS) entry which is preliminary data.</text>
</comment>
<feature type="domain" description="Carrier" evidence="3">
    <location>
        <begin position="6"/>
        <end position="84"/>
    </location>
</feature>
<dbReference type="Proteomes" id="UP001595698">
    <property type="component" value="Unassembled WGS sequence"/>
</dbReference>
<keyword evidence="1" id="KW-0596">Phosphopantetheine</keyword>
<evidence type="ECO:0000259" key="3">
    <source>
        <dbReference type="PROSITE" id="PS50075"/>
    </source>
</evidence>
<dbReference type="RefSeq" id="WP_386188560.1">
    <property type="nucleotide sequence ID" value="NZ_JBHSBC010000004.1"/>
</dbReference>
<dbReference type="InterPro" id="IPR009081">
    <property type="entry name" value="PP-bd_ACP"/>
</dbReference>
<sequence length="90" mass="10100">MPTASPFGVDDLRRILREGAGADEAVDLDNDILDRRFDELGYESIALLETGSRIEREYGIRLDDEALGEVRTPRALIDLVNEQLPTGRTR</sequence>
<dbReference type="InterPro" id="IPR006162">
    <property type="entry name" value="Ppantetheine_attach_site"/>
</dbReference>
<evidence type="ECO:0000313" key="4">
    <source>
        <dbReference type="EMBL" id="MFC3979715.1"/>
    </source>
</evidence>
<dbReference type="Pfam" id="PF00550">
    <property type="entry name" value="PP-binding"/>
    <property type="match status" value="1"/>
</dbReference>
<name>A0ABV8EWD1_9ACTN</name>
<proteinExistence type="predicted"/>
<organism evidence="4 5">
    <name type="scientific">Streptosporangium jomthongense</name>
    <dbReference type="NCBI Taxonomy" id="1193683"/>
    <lineage>
        <taxon>Bacteria</taxon>
        <taxon>Bacillati</taxon>
        <taxon>Actinomycetota</taxon>
        <taxon>Actinomycetes</taxon>
        <taxon>Streptosporangiales</taxon>
        <taxon>Streptosporangiaceae</taxon>
        <taxon>Streptosporangium</taxon>
    </lineage>
</organism>
<dbReference type="Gene3D" id="1.10.1200.10">
    <property type="entry name" value="ACP-like"/>
    <property type="match status" value="1"/>
</dbReference>
<gene>
    <name evidence="4" type="ORF">ACFOYY_06275</name>
</gene>
<evidence type="ECO:0000313" key="5">
    <source>
        <dbReference type="Proteomes" id="UP001595698"/>
    </source>
</evidence>
<keyword evidence="2" id="KW-0597">Phosphoprotein</keyword>
<keyword evidence="5" id="KW-1185">Reference proteome</keyword>
<dbReference type="SUPFAM" id="SSF47336">
    <property type="entry name" value="ACP-like"/>
    <property type="match status" value="1"/>
</dbReference>
<reference evidence="5" key="1">
    <citation type="journal article" date="2019" name="Int. J. Syst. Evol. Microbiol.">
        <title>The Global Catalogue of Microorganisms (GCM) 10K type strain sequencing project: providing services to taxonomists for standard genome sequencing and annotation.</title>
        <authorList>
            <consortium name="The Broad Institute Genomics Platform"/>
            <consortium name="The Broad Institute Genome Sequencing Center for Infectious Disease"/>
            <person name="Wu L."/>
            <person name="Ma J."/>
        </authorList>
    </citation>
    <scope>NUCLEOTIDE SEQUENCE [LARGE SCALE GENOMIC DNA]</scope>
    <source>
        <strain evidence="5">TBRC 7912</strain>
    </source>
</reference>